<protein>
    <submittedName>
        <fullName evidence="2">Polysaccharide pyruvyl transferase family protein</fullName>
    </submittedName>
</protein>
<evidence type="ECO:0000313" key="3">
    <source>
        <dbReference type="Proteomes" id="UP001212097"/>
    </source>
</evidence>
<proteinExistence type="predicted"/>
<organism evidence="2 3">
    <name type="scientific">Cutibacterium equinum</name>
    <dbReference type="NCBI Taxonomy" id="3016342"/>
    <lineage>
        <taxon>Bacteria</taxon>
        <taxon>Bacillati</taxon>
        <taxon>Actinomycetota</taxon>
        <taxon>Actinomycetes</taxon>
        <taxon>Propionibacteriales</taxon>
        <taxon>Propionibacteriaceae</taxon>
        <taxon>Cutibacterium</taxon>
    </lineage>
</organism>
<dbReference type="Pfam" id="PF04230">
    <property type="entry name" value="PS_pyruv_trans"/>
    <property type="match status" value="1"/>
</dbReference>
<reference evidence="2 3" key="1">
    <citation type="submission" date="2023-06" db="EMBL/GenBank/DDBJ databases">
        <title>The Gram-positive Non-spore-bearing Anaerobic Bacilli of Human Feces.</title>
        <authorList>
            <person name="Eggerth A.H."/>
        </authorList>
    </citation>
    <scope>NUCLEOTIDE SEQUENCE [LARGE SCALE GENOMIC DNA]</scope>
    <source>
        <strain evidence="2 3">CBA3108</strain>
    </source>
</reference>
<keyword evidence="3" id="KW-1185">Reference proteome</keyword>
<sequence>MHEQLDASYRQAIGDARDVILLDQPRHRNLGDTLIFAGELATLTRLEVRVRYCATAFSARWDEIRKLPRDWPILCHGGGNFGDAYSLHQGFREALVEEFPRRKIVFLPNTFWFRDNSNIEHTRKALRVAHDLTLMVRARRSEAFAHQHFGQHKVLYCPDSALGIEANTAPYYLRHRAKYPSQVHILSRDDEESRREQVRMRPTDTVGDYRFTIPGRARWILSRLTTDRPLDLLPLGPVRDLMRESQSKLLASANLRAFLTTFQGAGIVATNRLHAHVYCALAGIPHVVTDNSYGKISEIYQEWTGHFSTAHWADNLQDAYEQAVALAEQQKSERDSGQPCPAGLIRY</sequence>
<dbReference type="RefSeq" id="WP_271417346.1">
    <property type="nucleotide sequence ID" value="NZ_CP115668.1"/>
</dbReference>
<accession>A0ABY7QWN6</accession>
<feature type="domain" description="Polysaccharide pyruvyl transferase" evidence="1">
    <location>
        <begin position="29"/>
        <end position="292"/>
    </location>
</feature>
<dbReference type="GO" id="GO:0016740">
    <property type="term" value="F:transferase activity"/>
    <property type="evidence" value="ECO:0007669"/>
    <property type="project" value="UniProtKB-KW"/>
</dbReference>
<name>A0ABY7QWN6_9ACTN</name>
<evidence type="ECO:0000313" key="2">
    <source>
        <dbReference type="EMBL" id="WCC79140.1"/>
    </source>
</evidence>
<dbReference type="InterPro" id="IPR007345">
    <property type="entry name" value="Polysacch_pyruvyl_Trfase"/>
</dbReference>
<gene>
    <name evidence="2" type="ORF">O6R08_06155</name>
</gene>
<keyword evidence="2" id="KW-0808">Transferase</keyword>
<dbReference type="Proteomes" id="UP001212097">
    <property type="component" value="Chromosome"/>
</dbReference>
<dbReference type="EMBL" id="CP115668">
    <property type="protein sequence ID" value="WCC79140.1"/>
    <property type="molecule type" value="Genomic_DNA"/>
</dbReference>
<evidence type="ECO:0000259" key="1">
    <source>
        <dbReference type="Pfam" id="PF04230"/>
    </source>
</evidence>